<dbReference type="InterPro" id="IPR040390">
    <property type="entry name" value="TIFY/JAZ"/>
</dbReference>
<reference evidence="7 8" key="1">
    <citation type="journal article" date="2014" name="Agronomy (Basel)">
        <title>A Draft Genome Sequence for Ensete ventricosum, the Drought-Tolerant Tree Against Hunger.</title>
        <authorList>
            <person name="Harrison J."/>
            <person name="Moore K.A."/>
            <person name="Paszkiewicz K."/>
            <person name="Jones T."/>
            <person name="Grant M."/>
            <person name="Ambacheew D."/>
            <person name="Muzemil S."/>
            <person name="Studholme D.J."/>
        </authorList>
    </citation>
    <scope>NUCLEOTIDE SEQUENCE [LARGE SCALE GENOMIC DNA]</scope>
</reference>
<feature type="compositionally biased region" description="Basic and acidic residues" evidence="5">
    <location>
        <begin position="1"/>
        <end position="12"/>
    </location>
</feature>
<evidence type="ECO:0000313" key="8">
    <source>
        <dbReference type="Proteomes" id="UP000287651"/>
    </source>
</evidence>
<gene>
    <name evidence="7" type="ORF">B296_00030680</name>
</gene>
<dbReference type="InterPro" id="IPR010399">
    <property type="entry name" value="Tify_dom"/>
</dbReference>
<evidence type="ECO:0000259" key="6">
    <source>
        <dbReference type="PROSITE" id="PS51320"/>
    </source>
</evidence>
<organism evidence="7 8">
    <name type="scientific">Ensete ventricosum</name>
    <name type="common">Abyssinian banana</name>
    <name type="synonym">Musa ensete</name>
    <dbReference type="NCBI Taxonomy" id="4639"/>
    <lineage>
        <taxon>Eukaryota</taxon>
        <taxon>Viridiplantae</taxon>
        <taxon>Streptophyta</taxon>
        <taxon>Embryophyta</taxon>
        <taxon>Tracheophyta</taxon>
        <taxon>Spermatophyta</taxon>
        <taxon>Magnoliopsida</taxon>
        <taxon>Liliopsida</taxon>
        <taxon>Zingiberales</taxon>
        <taxon>Musaceae</taxon>
        <taxon>Ensete</taxon>
    </lineage>
</organism>
<evidence type="ECO:0000256" key="2">
    <source>
        <dbReference type="ARBA" id="ARBA00022819"/>
    </source>
</evidence>
<keyword evidence="4" id="KW-0539">Nucleus</keyword>
<dbReference type="GO" id="GO:2000022">
    <property type="term" value="P:regulation of jasmonic acid mediated signaling pathway"/>
    <property type="evidence" value="ECO:0007669"/>
    <property type="project" value="UniProtKB-UniRule"/>
</dbReference>
<keyword evidence="2 4" id="KW-1184">Jasmonic acid signaling pathway</keyword>
<dbReference type="Pfam" id="PF06200">
    <property type="entry name" value="tify"/>
    <property type="match status" value="1"/>
</dbReference>
<dbReference type="AlphaFoldDB" id="A0A426YEW4"/>
<dbReference type="GO" id="GO:0031347">
    <property type="term" value="P:regulation of defense response"/>
    <property type="evidence" value="ECO:0007669"/>
    <property type="project" value="UniProtKB-UniRule"/>
</dbReference>
<sequence>MVGSRRDPDLRLRLGINGGGGDGGRCSTEFSPSRVEEVSGSSRSEYHHHHQQQQLTICYNGGICVCDVTEIEVEAIIAMARQETDDQTRKKRQEQQSKESSTTSSSPLPPHHLHVDPELSRKRSLQRFLQKRNSRTNAVSPYRHPPQLFFSIKS</sequence>
<feature type="domain" description="Tify" evidence="6">
    <location>
        <begin position="48"/>
        <end position="82"/>
    </location>
</feature>
<comment type="subcellular location">
    <subcellularLocation>
        <location evidence="4">Nucleus</location>
    </subcellularLocation>
</comment>
<comment type="function">
    <text evidence="4">Repressor of jasmonate responses.</text>
</comment>
<evidence type="ECO:0000256" key="4">
    <source>
        <dbReference type="RuleBase" id="RU369065"/>
    </source>
</evidence>
<name>A0A426YEW4_ENSVE</name>
<protein>
    <recommendedName>
        <fullName evidence="4">Protein TIFY</fullName>
    </recommendedName>
    <alternativeName>
        <fullName evidence="4">Jasmonate ZIM domain-containing protein</fullName>
    </alternativeName>
</protein>
<feature type="compositionally biased region" description="Basic residues" evidence="5">
    <location>
        <begin position="122"/>
        <end position="134"/>
    </location>
</feature>
<feature type="region of interest" description="Disordered" evidence="5">
    <location>
        <begin position="80"/>
        <end position="154"/>
    </location>
</feature>
<comment type="domain">
    <text evidence="4">The jas domain is required for interaction with COI1.</text>
</comment>
<dbReference type="GO" id="GO:0005634">
    <property type="term" value="C:nucleus"/>
    <property type="evidence" value="ECO:0007669"/>
    <property type="project" value="UniProtKB-SubCell"/>
</dbReference>
<feature type="compositionally biased region" description="Basic and acidic residues" evidence="5">
    <location>
        <begin position="82"/>
        <end position="97"/>
    </location>
</feature>
<keyword evidence="3" id="KW-0832">Ubl conjugation</keyword>
<comment type="caution">
    <text evidence="7">The sequence shown here is derived from an EMBL/GenBank/DDBJ whole genome shotgun (WGS) entry which is preliminary data.</text>
</comment>
<dbReference type="Proteomes" id="UP000287651">
    <property type="component" value="Unassembled WGS sequence"/>
</dbReference>
<evidence type="ECO:0000256" key="3">
    <source>
        <dbReference type="ARBA" id="ARBA00022843"/>
    </source>
</evidence>
<comment type="similarity">
    <text evidence="1 4">Belongs to the TIFY/JAZ family.</text>
</comment>
<feature type="region of interest" description="Disordered" evidence="5">
    <location>
        <begin position="1"/>
        <end position="47"/>
    </location>
</feature>
<evidence type="ECO:0000313" key="7">
    <source>
        <dbReference type="EMBL" id="RRT50274.1"/>
    </source>
</evidence>
<dbReference type="PROSITE" id="PS51320">
    <property type="entry name" value="TIFY"/>
    <property type="match status" value="1"/>
</dbReference>
<evidence type="ECO:0000256" key="1">
    <source>
        <dbReference type="ARBA" id="ARBA00008614"/>
    </source>
</evidence>
<dbReference type="EMBL" id="AMZH03012856">
    <property type="protein sequence ID" value="RRT50274.1"/>
    <property type="molecule type" value="Genomic_DNA"/>
</dbReference>
<dbReference type="Pfam" id="PF09425">
    <property type="entry name" value="Jas_motif"/>
    <property type="match status" value="1"/>
</dbReference>
<proteinExistence type="inferred from homology"/>
<dbReference type="PANTHER" id="PTHR33077:SF17">
    <property type="entry name" value="PROTEIN TIFY 5B"/>
    <property type="match status" value="1"/>
</dbReference>
<dbReference type="GO" id="GO:0009611">
    <property type="term" value="P:response to wounding"/>
    <property type="evidence" value="ECO:0007669"/>
    <property type="project" value="UniProtKB-UniRule"/>
</dbReference>
<dbReference type="PANTHER" id="PTHR33077">
    <property type="entry name" value="PROTEIN TIFY 4A-RELATED-RELATED"/>
    <property type="match status" value="1"/>
</dbReference>
<evidence type="ECO:0000256" key="5">
    <source>
        <dbReference type="SAM" id="MobiDB-lite"/>
    </source>
</evidence>
<accession>A0A426YEW4</accession>
<dbReference type="InterPro" id="IPR018467">
    <property type="entry name" value="CCT_CS"/>
</dbReference>